<reference evidence="3" key="1">
    <citation type="submission" date="2020-08" db="EMBL/GenBank/DDBJ databases">
        <title>Multicomponent nature underlies the extraordinary mechanical properties of spider dragline silk.</title>
        <authorList>
            <person name="Kono N."/>
            <person name="Nakamura H."/>
            <person name="Mori M."/>
            <person name="Yoshida Y."/>
            <person name="Ohtoshi R."/>
            <person name="Malay A.D."/>
            <person name="Moran D.A.P."/>
            <person name="Tomita M."/>
            <person name="Numata K."/>
            <person name="Arakawa K."/>
        </authorList>
    </citation>
    <scope>NUCLEOTIDE SEQUENCE</scope>
</reference>
<evidence type="ECO:0000256" key="1">
    <source>
        <dbReference type="SAM" id="MobiDB-lite"/>
    </source>
</evidence>
<dbReference type="AlphaFoldDB" id="A0A8X6NHI2"/>
<accession>A0A8X6NHI2</accession>
<evidence type="ECO:0000313" key="3">
    <source>
        <dbReference type="EMBL" id="GFT14533.1"/>
    </source>
</evidence>
<comment type="caution">
    <text evidence="3">The sequence shown here is derived from an EMBL/GenBank/DDBJ whole genome shotgun (WGS) entry which is preliminary data.</text>
</comment>
<dbReference type="EMBL" id="BMAW01009554">
    <property type="protein sequence ID" value="GFT14533.1"/>
    <property type="molecule type" value="Genomic_DNA"/>
</dbReference>
<keyword evidence="4" id="KW-1185">Reference proteome</keyword>
<dbReference type="Proteomes" id="UP000887013">
    <property type="component" value="Unassembled WGS sequence"/>
</dbReference>
<feature type="compositionally biased region" description="Polar residues" evidence="1">
    <location>
        <begin position="192"/>
        <end position="202"/>
    </location>
</feature>
<feature type="signal peptide" evidence="2">
    <location>
        <begin position="1"/>
        <end position="20"/>
    </location>
</feature>
<sequence length="227" mass="26744">MAPCHHWALLLLYYPTQLQTSDTWRFAVQRRCRFAAYAEAAMLALRWKSAMVCRYWLRWRWRLGRLCMAVRTFLVRCSWRQNFCAQAAFGLASMLAYYVYTCRKLRVRAKRQRSNKKLLDAFSSSNKKLLDASAAATRSRSTLQQQQQEAAQRLSSKRKQLDAFSNNKETAREQQQNRQRSLLSKERHGSKSTRTATRSNMGNRCGARYRKINDEEFTFIFKLCILP</sequence>
<protein>
    <submittedName>
        <fullName evidence="3">Uncharacterized protein</fullName>
    </submittedName>
</protein>
<evidence type="ECO:0000256" key="2">
    <source>
        <dbReference type="SAM" id="SignalP"/>
    </source>
</evidence>
<evidence type="ECO:0000313" key="4">
    <source>
        <dbReference type="Proteomes" id="UP000887013"/>
    </source>
</evidence>
<feature type="region of interest" description="Disordered" evidence="1">
    <location>
        <begin position="157"/>
        <end position="202"/>
    </location>
</feature>
<proteinExistence type="predicted"/>
<feature type="compositionally biased region" description="Polar residues" evidence="1">
    <location>
        <begin position="163"/>
        <end position="182"/>
    </location>
</feature>
<feature type="chain" id="PRO_5036494282" evidence="2">
    <location>
        <begin position="21"/>
        <end position="227"/>
    </location>
</feature>
<keyword evidence="2" id="KW-0732">Signal</keyword>
<organism evidence="3 4">
    <name type="scientific">Nephila pilipes</name>
    <name type="common">Giant wood spider</name>
    <name type="synonym">Nephila maculata</name>
    <dbReference type="NCBI Taxonomy" id="299642"/>
    <lineage>
        <taxon>Eukaryota</taxon>
        <taxon>Metazoa</taxon>
        <taxon>Ecdysozoa</taxon>
        <taxon>Arthropoda</taxon>
        <taxon>Chelicerata</taxon>
        <taxon>Arachnida</taxon>
        <taxon>Araneae</taxon>
        <taxon>Araneomorphae</taxon>
        <taxon>Entelegynae</taxon>
        <taxon>Araneoidea</taxon>
        <taxon>Nephilidae</taxon>
        <taxon>Nephila</taxon>
    </lineage>
</organism>
<gene>
    <name evidence="3" type="ORF">NPIL_320831</name>
</gene>
<name>A0A8X6NHI2_NEPPI</name>